<evidence type="ECO:0000313" key="2">
    <source>
        <dbReference type="Proteomes" id="UP000822476"/>
    </source>
</evidence>
<keyword evidence="2" id="KW-1185">Reference proteome</keyword>
<gene>
    <name evidence="1" type="ORF">EG68_05764</name>
</gene>
<proteinExistence type="predicted"/>
<comment type="caution">
    <text evidence="1">The sequence shown here is derived from an EMBL/GenBank/DDBJ whole genome shotgun (WGS) entry which is preliminary data.</text>
</comment>
<dbReference type="AlphaFoldDB" id="A0A8S9YVF5"/>
<organism evidence="1 2">
    <name type="scientific">Paragonimus skrjabini miyazakii</name>
    <dbReference type="NCBI Taxonomy" id="59628"/>
    <lineage>
        <taxon>Eukaryota</taxon>
        <taxon>Metazoa</taxon>
        <taxon>Spiralia</taxon>
        <taxon>Lophotrochozoa</taxon>
        <taxon>Platyhelminthes</taxon>
        <taxon>Trematoda</taxon>
        <taxon>Digenea</taxon>
        <taxon>Plagiorchiida</taxon>
        <taxon>Troglotremata</taxon>
        <taxon>Troglotrematidae</taxon>
        <taxon>Paragonimus</taxon>
    </lineage>
</organism>
<evidence type="ECO:0000313" key="1">
    <source>
        <dbReference type="EMBL" id="KAF7257043.1"/>
    </source>
</evidence>
<dbReference type="Proteomes" id="UP000822476">
    <property type="component" value="Unassembled WGS sequence"/>
</dbReference>
<accession>A0A8S9YVF5</accession>
<feature type="non-terminal residue" evidence="1">
    <location>
        <position position="1"/>
    </location>
</feature>
<name>A0A8S9YVF5_9TREM</name>
<protein>
    <submittedName>
        <fullName evidence="1">Uncharacterized protein</fullName>
    </submittedName>
</protein>
<dbReference type="EMBL" id="JTDE01002676">
    <property type="protein sequence ID" value="KAF7257043.1"/>
    <property type="molecule type" value="Genomic_DNA"/>
</dbReference>
<sequence>LSLFREANTEVPRNPWFTRPKIIRVYLYLKAQNMSIYSMLLHALTRLEEHGAGFQAALNESDDPYKLNYLSESKGELNLLSAAPVKNTLIINGMKSFLPLLAENNQLIKAIVHFRPSVGLYPITSCQSMTSKTETFAKATQNKSGIVWCAQWLQTFNTSFAKFKQNAMRLMSNEIGSSQPLLEMLVELNNHMRTNLESFESHTDRQNVCFKIAQNLVNHLTWLLPGEMWTTQDDHLIGEFVYKPSEECNEQALGQAVQRADHINLAWSLIHILRILIVHFEPTETLVDQPIGSTLKARCSMDQFVCQGLWKQTLRPLLNIVIQLPSIPLPCRLGVHSSDQSHHRQSDDGELRLNLPELETWAVAVNQTRKLAHRNTTLSCLVKEVQTANCELPERLCHCDIFQQALHELNSEISNILFEAISKLAQLLNSEENGGHCRWLDKYLEEIFCNPGSMRATIIGRIASHACALLTLTAKSTQGLDTHQSTGTIVRSLYTVDWLTLRYEGAISALKLNGSTELLAWFSPKRVDHLMEHVTGQKTESRMRTLTEYMIKVLVSRIHSRLTGYPRGV</sequence>
<reference evidence="1" key="1">
    <citation type="submission" date="2019-07" db="EMBL/GenBank/DDBJ databases">
        <title>Annotation for the trematode Paragonimus miyazaki's.</title>
        <authorList>
            <person name="Choi Y.-J."/>
        </authorList>
    </citation>
    <scope>NUCLEOTIDE SEQUENCE</scope>
    <source>
        <strain evidence="1">Japan</strain>
    </source>
</reference>